<sequence length="98" mass="11281">MSATEIFQRRIVLSANSFAELVAWELSSPVRGSLHHYKYRLAFVVDGICVVRYDNEAGKGDHKHIGTQEIACTFTSIDQLVSDFYTDVMRWRDEHSRT</sequence>
<evidence type="ECO:0000313" key="1">
    <source>
        <dbReference type="EMBL" id="QTR49752.1"/>
    </source>
</evidence>
<organism evidence="1 2">
    <name type="scientific">Candidatus Thiothrix anitrata</name>
    <dbReference type="NCBI Taxonomy" id="2823902"/>
    <lineage>
        <taxon>Bacteria</taxon>
        <taxon>Pseudomonadati</taxon>
        <taxon>Pseudomonadota</taxon>
        <taxon>Gammaproteobacteria</taxon>
        <taxon>Thiotrichales</taxon>
        <taxon>Thiotrichaceae</taxon>
        <taxon>Thiothrix</taxon>
    </lineage>
</organism>
<keyword evidence="2" id="KW-1185">Reference proteome</keyword>
<dbReference type="Pfam" id="PF20126">
    <property type="entry name" value="TumE"/>
    <property type="match status" value="1"/>
</dbReference>
<reference evidence="1 2" key="1">
    <citation type="submission" date="2021-04" db="EMBL/GenBank/DDBJ databases">
        <title>Genomics, taxonomy and metabolism of representatives of sulfur bacteria of the genus Thiothrix: Thiothrix fructosivorans QT, Thiothrix unzii A1T and three new species, Thiothrix subterranea sp. nov., Thiothrix litoralis sp. nov. and 'Candidatus Thiothrix anitrata' sp. nov.</title>
        <authorList>
            <person name="Ravin N.V."/>
            <person name="Smolyakov D."/>
            <person name="Rudenko T.S."/>
            <person name="Mardanov A.V."/>
            <person name="Beletsky A.V."/>
            <person name="Markov N.D."/>
            <person name="Fomenkov A.I."/>
            <person name="Roberts R.J."/>
            <person name="Karnachuk O.V."/>
            <person name="Novikov A."/>
            <person name="Grabovich M.Y."/>
        </authorList>
    </citation>
    <scope>NUCLEOTIDE SEQUENCE [LARGE SCALE GENOMIC DNA]</scope>
    <source>
        <strain evidence="1 2">A52</strain>
    </source>
</reference>
<proteinExistence type="predicted"/>
<dbReference type="EMBL" id="CP072800">
    <property type="protein sequence ID" value="QTR49752.1"/>
    <property type="molecule type" value="Genomic_DNA"/>
</dbReference>
<dbReference type="RefSeq" id="WP_210226582.1">
    <property type="nucleotide sequence ID" value="NZ_CP072800.1"/>
</dbReference>
<dbReference type="InterPro" id="IPR045397">
    <property type="entry name" value="TumE-like"/>
</dbReference>
<gene>
    <name evidence="1" type="ORF">J8380_16220</name>
</gene>
<dbReference type="Proteomes" id="UP000672027">
    <property type="component" value="Chromosome"/>
</dbReference>
<evidence type="ECO:0000313" key="2">
    <source>
        <dbReference type="Proteomes" id="UP000672027"/>
    </source>
</evidence>
<protein>
    <submittedName>
        <fullName evidence="1">Uncharacterized protein</fullName>
    </submittedName>
</protein>
<name>A0ABX7X2X5_9GAMM</name>
<accession>A0ABX7X2X5</accession>